<dbReference type="AlphaFoldDB" id="A0AAV4DKJ3"/>
<evidence type="ECO:0000313" key="4">
    <source>
        <dbReference type="Proteomes" id="UP000735302"/>
    </source>
</evidence>
<dbReference type="SMART" id="SM00174">
    <property type="entry name" value="RHO"/>
    <property type="match status" value="1"/>
</dbReference>
<keyword evidence="2" id="KW-0547">Nucleotide-binding</keyword>
<reference evidence="3 4" key="1">
    <citation type="journal article" date="2021" name="Elife">
        <title>Chloroplast acquisition without the gene transfer in kleptoplastic sea slugs, Plakobranchus ocellatus.</title>
        <authorList>
            <person name="Maeda T."/>
            <person name="Takahashi S."/>
            <person name="Yoshida T."/>
            <person name="Shimamura S."/>
            <person name="Takaki Y."/>
            <person name="Nagai Y."/>
            <person name="Toyoda A."/>
            <person name="Suzuki Y."/>
            <person name="Arimoto A."/>
            <person name="Ishii H."/>
            <person name="Satoh N."/>
            <person name="Nishiyama T."/>
            <person name="Hasebe M."/>
            <person name="Maruyama T."/>
            <person name="Minagawa J."/>
            <person name="Obokata J."/>
            <person name="Shigenobu S."/>
        </authorList>
    </citation>
    <scope>NUCLEOTIDE SEQUENCE [LARGE SCALE GENOMIC DNA]</scope>
</reference>
<dbReference type="SUPFAM" id="SSF52540">
    <property type="entry name" value="P-loop containing nucleoside triphosphate hydrolases"/>
    <property type="match status" value="1"/>
</dbReference>
<keyword evidence="4" id="KW-1185">Reference proteome</keyword>
<comment type="similarity">
    <text evidence="1">Belongs to the small GTPase superfamily. Rab family.</text>
</comment>
<organism evidence="3 4">
    <name type="scientific">Plakobranchus ocellatus</name>
    <dbReference type="NCBI Taxonomy" id="259542"/>
    <lineage>
        <taxon>Eukaryota</taxon>
        <taxon>Metazoa</taxon>
        <taxon>Spiralia</taxon>
        <taxon>Lophotrochozoa</taxon>
        <taxon>Mollusca</taxon>
        <taxon>Gastropoda</taxon>
        <taxon>Heterobranchia</taxon>
        <taxon>Euthyneura</taxon>
        <taxon>Panpulmonata</taxon>
        <taxon>Sacoglossa</taxon>
        <taxon>Placobranchoidea</taxon>
        <taxon>Plakobranchidae</taxon>
        <taxon>Plakobranchus</taxon>
    </lineage>
</organism>
<proteinExistence type="inferred from homology"/>
<dbReference type="EMBL" id="BLXT01007982">
    <property type="protein sequence ID" value="GFO44773.1"/>
    <property type="molecule type" value="Genomic_DNA"/>
</dbReference>
<dbReference type="Gene3D" id="3.40.50.300">
    <property type="entry name" value="P-loop containing nucleotide triphosphate hydrolases"/>
    <property type="match status" value="1"/>
</dbReference>
<dbReference type="NCBIfam" id="TIGR00231">
    <property type="entry name" value="small_GTP"/>
    <property type="match status" value="1"/>
</dbReference>
<dbReference type="InterPro" id="IPR001806">
    <property type="entry name" value="Small_GTPase"/>
</dbReference>
<dbReference type="PROSITE" id="PS51419">
    <property type="entry name" value="RAB"/>
    <property type="match status" value="1"/>
</dbReference>
<evidence type="ECO:0000313" key="3">
    <source>
        <dbReference type="EMBL" id="GFO44773.1"/>
    </source>
</evidence>
<dbReference type="PANTHER" id="PTHR47978">
    <property type="match status" value="1"/>
</dbReference>
<name>A0AAV4DKJ3_9GAST</name>
<dbReference type="InterPro" id="IPR005225">
    <property type="entry name" value="Small_GTP-bd"/>
</dbReference>
<dbReference type="PROSITE" id="PS51421">
    <property type="entry name" value="RAS"/>
    <property type="match status" value="1"/>
</dbReference>
<dbReference type="PROSITE" id="PS51420">
    <property type="entry name" value="RHO"/>
    <property type="match status" value="1"/>
</dbReference>
<evidence type="ECO:0000256" key="2">
    <source>
        <dbReference type="ARBA" id="ARBA00022741"/>
    </source>
</evidence>
<sequence>MSDSEDESPDRQLKFVVMGDGASGKTSLCMRYAQEQFSKQYGQTVGLDFYLKRINLQGSMNVALQVWDIGGQTLGGTMLSNYIFGAHGVLLVYDITNYSSFENLEDWYAAVKKVCGTGPMPHMALVGNKSDLEHMRTVKADKHQKFAQDHFMSSYFISAKTGDSVSLCFQKIAADILQVKLTKPEVEQHQRVVKAEYLGLNGTSSVTLQFDSVQTDGDKLERVQILPILIKIGGTVDSEPALRSAETLLSRVRASPPAYWLEKGLKPEIAFLCIGYT</sequence>
<dbReference type="GO" id="GO:0005525">
    <property type="term" value="F:GTP binding"/>
    <property type="evidence" value="ECO:0007669"/>
    <property type="project" value="InterPro"/>
</dbReference>
<dbReference type="PRINTS" id="PR00449">
    <property type="entry name" value="RASTRNSFRMNG"/>
</dbReference>
<protein>
    <submittedName>
        <fullName evidence="3">Ras-related protein rab-28</fullName>
    </submittedName>
</protein>
<accession>A0AAV4DKJ3</accession>
<comment type="caution">
    <text evidence="3">The sequence shown here is derived from an EMBL/GenBank/DDBJ whole genome shotgun (WGS) entry which is preliminary data.</text>
</comment>
<evidence type="ECO:0000256" key="1">
    <source>
        <dbReference type="ARBA" id="ARBA00006270"/>
    </source>
</evidence>
<dbReference type="Proteomes" id="UP000735302">
    <property type="component" value="Unassembled WGS sequence"/>
</dbReference>
<dbReference type="FunFam" id="3.40.50.300:FF:001508">
    <property type="entry name" value="Small GTP-binding protein Rab28, putative"/>
    <property type="match status" value="1"/>
</dbReference>
<dbReference type="SMART" id="SM00173">
    <property type="entry name" value="RAS"/>
    <property type="match status" value="1"/>
</dbReference>
<gene>
    <name evidence="3" type="ORF">PoB_007127800</name>
</gene>
<dbReference type="SMART" id="SM00175">
    <property type="entry name" value="RAB"/>
    <property type="match status" value="1"/>
</dbReference>
<dbReference type="SMART" id="SM00176">
    <property type="entry name" value="RAN"/>
    <property type="match status" value="1"/>
</dbReference>
<dbReference type="Pfam" id="PF00071">
    <property type="entry name" value="Ras"/>
    <property type="match status" value="1"/>
</dbReference>
<dbReference type="GO" id="GO:0003924">
    <property type="term" value="F:GTPase activity"/>
    <property type="evidence" value="ECO:0007669"/>
    <property type="project" value="InterPro"/>
</dbReference>
<dbReference type="InterPro" id="IPR027417">
    <property type="entry name" value="P-loop_NTPase"/>
</dbReference>